<dbReference type="Proteomes" id="UP000050331">
    <property type="component" value="Chromosome"/>
</dbReference>
<feature type="domain" description="Cupin type-2" evidence="1">
    <location>
        <begin position="90"/>
        <end position="165"/>
    </location>
</feature>
<dbReference type="STRING" id="1472767.AOX59_09220"/>
<sequence length="191" mass="21752">MYRYPYPYAYPYYANPPMCDCYKIPDCRCMSNESGYANYFWPHTNTQSYAGTVLKDHGREPFVVNINQAAKQNNTFRTAIWTGNHLQVTLMSLNPGEDIGIEMHPDVDQFLRIEQGQGITQMGNSKDNLNFQRNVYDDSAIVIPAGAWHNLTNTGNIPLKLYSIYAPPNHPFGTVHETKADAIAAEENHHY</sequence>
<dbReference type="InterPro" id="IPR013096">
    <property type="entry name" value="Cupin_2"/>
</dbReference>
<dbReference type="SUPFAM" id="SSF51182">
    <property type="entry name" value="RmlC-like cupins"/>
    <property type="match status" value="1"/>
</dbReference>
<dbReference type="PANTHER" id="PTHR43346:SF1">
    <property type="entry name" value="QUERCETIN 2,3-DIOXYGENASE-RELATED"/>
    <property type="match status" value="1"/>
</dbReference>
<keyword evidence="3" id="KW-1185">Reference proteome</keyword>
<evidence type="ECO:0000313" key="2">
    <source>
        <dbReference type="EMBL" id="ALX48780.1"/>
    </source>
</evidence>
<dbReference type="CDD" id="cd02223">
    <property type="entry name" value="cupin_Bh2720-like"/>
    <property type="match status" value="1"/>
</dbReference>
<organism evidence="2 3">
    <name type="scientific">Lentibacillus amyloliquefaciens</name>
    <dbReference type="NCBI Taxonomy" id="1472767"/>
    <lineage>
        <taxon>Bacteria</taxon>
        <taxon>Bacillati</taxon>
        <taxon>Bacillota</taxon>
        <taxon>Bacilli</taxon>
        <taxon>Bacillales</taxon>
        <taxon>Bacillaceae</taxon>
        <taxon>Lentibacillus</taxon>
    </lineage>
</organism>
<dbReference type="InterPro" id="IPR011051">
    <property type="entry name" value="RmlC_Cupin_sf"/>
</dbReference>
<dbReference type="Pfam" id="PF07883">
    <property type="entry name" value="Cupin_2"/>
    <property type="match status" value="1"/>
</dbReference>
<accession>A0A0U4E668</accession>
<name>A0A0U4E668_9BACI</name>
<protein>
    <submittedName>
        <fullName evidence="2">Cupin</fullName>
    </submittedName>
</protein>
<dbReference type="PANTHER" id="PTHR43346">
    <property type="entry name" value="LIGAND BINDING DOMAIN PROTEIN, PUTATIVE (AFU_ORTHOLOGUE AFUA_6G14370)-RELATED"/>
    <property type="match status" value="1"/>
</dbReference>
<dbReference type="AlphaFoldDB" id="A0A0U4E668"/>
<evidence type="ECO:0000259" key="1">
    <source>
        <dbReference type="Pfam" id="PF07883"/>
    </source>
</evidence>
<dbReference type="InterPro" id="IPR014710">
    <property type="entry name" value="RmlC-like_jellyroll"/>
</dbReference>
<dbReference type="Gene3D" id="2.60.120.10">
    <property type="entry name" value="Jelly Rolls"/>
    <property type="match status" value="1"/>
</dbReference>
<gene>
    <name evidence="2" type="ORF">AOX59_09220</name>
</gene>
<dbReference type="EMBL" id="CP013862">
    <property type="protein sequence ID" value="ALX48780.1"/>
    <property type="molecule type" value="Genomic_DNA"/>
</dbReference>
<proteinExistence type="predicted"/>
<dbReference type="OrthoDB" id="3231985at2"/>
<reference evidence="2 3" key="1">
    <citation type="submission" date="2016-01" db="EMBL/GenBank/DDBJ databases">
        <title>Complete genome sequence of strain Lentibacillus amyloliquefaciens LAM0015T isolated from saline sediment.</title>
        <authorList>
            <person name="Wang J.-L."/>
            <person name="He M.-X."/>
        </authorList>
    </citation>
    <scope>NUCLEOTIDE SEQUENCE [LARGE SCALE GENOMIC DNA]</scope>
    <source>
        <strain evidence="2 3">LAM0015</strain>
    </source>
</reference>
<dbReference type="InterPro" id="IPR052538">
    <property type="entry name" value="Flavonoid_dioxygenase-like"/>
</dbReference>
<dbReference type="KEGG" id="lao:AOX59_09220"/>
<evidence type="ECO:0000313" key="3">
    <source>
        <dbReference type="Proteomes" id="UP000050331"/>
    </source>
</evidence>
<dbReference type="RefSeq" id="WP_068444938.1">
    <property type="nucleotide sequence ID" value="NZ_CP013862.1"/>
</dbReference>